<feature type="active site" description="Proton donor" evidence="8">
    <location>
        <position position="37"/>
    </location>
</feature>
<dbReference type="Gene3D" id="3.30.1300.10">
    <property type="entry name" value="Pantoate-beta-alanine ligase, C-terminal domain"/>
    <property type="match status" value="1"/>
</dbReference>
<keyword evidence="3 8" id="KW-0436">Ligase</keyword>
<comment type="catalytic activity">
    <reaction evidence="7 8">
        <text>(R)-pantoate + beta-alanine + ATP = (R)-pantothenate + AMP + diphosphate + H(+)</text>
        <dbReference type="Rhea" id="RHEA:10912"/>
        <dbReference type="ChEBI" id="CHEBI:15378"/>
        <dbReference type="ChEBI" id="CHEBI:15980"/>
        <dbReference type="ChEBI" id="CHEBI:29032"/>
        <dbReference type="ChEBI" id="CHEBI:30616"/>
        <dbReference type="ChEBI" id="CHEBI:33019"/>
        <dbReference type="ChEBI" id="CHEBI:57966"/>
        <dbReference type="ChEBI" id="CHEBI:456215"/>
        <dbReference type="EC" id="6.3.2.1"/>
    </reaction>
</comment>
<dbReference type="OrthoDB" id="9773087at2"/>
<evidence type="ECO:0000256" key="6">
    <source>
        <dbReference type="ARBA" id="ARBA00022840"/>
    </source>
</evidence>
<gene>
    <name evidence="8 9" type="primary">panC</name>
    <name evidence="9" type="ORF">RSDT_0215</name>
</gene>
<dbReference type="GO" id="GO:0005829">
    <property type="term" value="C:cytosol"/>
    <property type="evidence" value="ECO:0007669"/>
    <property type="project" value="TreeGrafter"/>
</dbReference>
<dbReference type="SUPFAM" id="SSF52374">
    <property type="entry name" value="Nucleotidylyl transferase"/>
    <property type="match status" value="1"/>
</dbReference>
<keyword evidence="6 8" id="KW-0067">ATP-binding</keyword>
<protein>
    <recommendedName>
        <fullName evidence="8">Pantothenate synthetase</fullName>
        <shortName evidence="8">PS</shortName>
        <ecNumber evidence="8">6.3.2.1</ecNumber>
    </recommendedName>
    <alternativeName>
        <fullName evidence="8">Pantoate--beta-alanine ligase</fullName>
    </alternativeName>
    <alternativeName>
        <fullName evidence="8">Pantoate-activating enzyme</fullName>
    </alternativeName>
</protein>
<keyword evidence="8" id="KW-0963">Cytoplasm</keyword>
<feature type="binding site" evidence="8">
    <location>
        <begin position="184"/>
        <end position="187"/>
    </location>
    <ligand>
        <name>ATP</name>
        <dbReference type="ChEBI" id="CHEBI:30616"/>
    </ligand>
</feature>
<dbReference type="Proteomes" id="UP000242645">
    <property type="component" value="Chromosome"/>
</dbReference>
<reference evidence="9 10" key="1">
    <citation type="journal article" date="2017" name="ISME J.">
        <title>Genome of 'Ca. Desulfovibrio trichonymphae', an H2-oxidizing bacterium in a tripartite symbiotic system within a protist cell in the termite gut.</title>
        <authorList>
            <person name="Kuwahara H."/>
            <person name="Yuki M."/>
            <person name="Izawa K."/>
            <person name="Ohkuma M."/>
            <person name="Hongoh Y."/>
        </authorList>
    </citation>
    <scope>NUCLEOTIDE SEQUENCE [LARGE SCALE GENOMIC DNA]</scope>
    <source>
        <strain evidence="9 10">Rs-N31</strain>
    </source>
</reference>
<dbReference type="UniPathway" id="UPA00028">
    <property type="reaction ID" value="UER00005"/>
</dbReference>
<dbReference type="AlphaFoldDB" id="A0A1J1DPG0"/>
<feature type="binding site" evidence="8">
    <location>
        <position position="176"/>
    </location>
    <ligand>
        <name>ATP</name>
        <dbReference type="ChEBI" id="CHEBI:30616"/>
    </ligand>
</feature>
<comment type="similarity">
    <text evidence="2 8">Belongs to the pantothenate synthetase family.</text>
</comment>
<dbReference type="PANTHER" id="PTHR21299:SF1">
    <property type="entry name" value="PANTOATE--BETA-ALANINE LIGASE"/>
    <property type="match status" value="1"/>
</dbReference>
<keyword evidence="4 8" id="KW-0566">Pantothenate biosynthesis</keyword>
<evidence type="ECO:0000256" key="2">
    <source>
        <dbReference type="ARBA" id="ARBA00009256"/>
    </source>
</evidence>
<organism evidence="9 10">
    <name type="scientific">Candidatus Desulfovibrio trichonymphae</name>
    <dbReference type="NCBI Taxonomy" id="1725232"/>
    <lineage>
        <taxon>Bacteria</taxon>
        <taxon>Pseudomonadati</taxon>
        <taxon>Thermodesulfobacteriota</taxon>
        <taxon>Desulfovibrionia</taxon>
        <taxon>Desulfovibrionales</taxon>
        <taxon>Desulfovibrionaceae</taxon>
        <taxon>Desulfovibrio</taxon>
    </lineage>
</organism>
<dbReference type="EMBL" id="AP017368">
    <property type="protein sequence ID" value="BAV91727.1"/>
    <property type="molecule type" value="Genomic_DNA"/>
</dbReference>
<feature type="binding site" evidence="8">
    <location>
        <position position="61"/>
    </location>
    <ligand>
        <name>beta-alanine</name>
        <dbReference type="ChEBI" id="CHEBI:57966"/>
    </ligand>
</feature>
<dbReference type="Pfam" id="PF02569">
    <property type="entry name" value="Pantoate_ligase"/>
    <property type="match status" value="1"/>
</dbReference>
<feature type="binding site" evidence="8">
    <location>
        <begin position="30"/>
        <end position="37"/>
    </location>
    <ligand>
        <name>ATP</name>
        <dbReference type="ChEBI" id="CHEBI:30616"/>
    </ligand>
</feature>
<dbReference type="GO" id="GO:0015940">
    <property type="term" value="P:pantothenate biosynthetic process"/>
    <property type="evidence" value="ECO:0007669"/>
    <property type="project" value="UniProtKB-UniRule"/>
</dbReference>
<evidence type="ECO:0000256" key="3">
    <source>
        <dbReference type="ARBA" id="ARBA00022598"/>
    </source>
</evidence>
<dbReference type="HAMAP" id="MF_00158">
    <property type="entry name" value="PanC"/>
    <property type="match status" value="1"/>
</dbReference>
<comment type="function">
    <text evidence="8">Catalyzes the condensation of pantoate with beta-alanine in an ATP-dependent reaction via a pantoyl-adenylate intermediate.</text>
</comment>
<dbReference type="GO" id="GO:0005524">
    <property type="term" value="F:ATP binding"/>
    <property type="evidence" value="ECO:0007669"/>
    <property type="project" value="UniProtKB-KW"/>
</dbReference>
<sequence length="282" mass="31054">MQTLANPQELAGQCRNWHTQGQSIALVPTMGCYHAGHEALMRYGRTVATRLVVSLFVNPAQFGPGEDLDAYPRDEARDEAVAEACGADVLFMPQPGDIYMPDHAAWVDVPDMAAGLCGKSRPTHFRGVCTVVLKLLLLTLADVAVFGEKDWQQQAIIRRMARDLGVQTRIESRPVVRDPDGLALSSRNVYLTVEERAQAPEIRRALRCAQEMASRGEKNAAILQQAVLRRWAEHLSLGRLDYLAVVRPDTLVPLSAIDGPALMACAVQLGRSRLIDNILLHT</sequence>
<dbReference type="NCBIfam" id="TIGR00018">
    <property type="entry name" value="panC"/>
    <property type="match status" value="1"/>
</dbReference>
<dbReference type="InterPro" id="IPR014729">
    <property type="entry name" value="Rossmann-like_a/b/a_fold"/>
</dbReference>
<evidence type="ECO:0000313" key="9">
    <source>
        <dbReference type="EMBL" id="BAV91727.1"/>
    </source>
</evidence>
<evidence type="ECO:0000256" key="4">
    <source>
        <dbReference type="ARBA" id="ARBA00022655"/>
    </source>
</evidence>
<comment type="subcellular location">
    <subcellularLocation>
        <location evidence="8">Cytoplasm</location>
    </subcellularLocation>
</comment>
<proteinExistence type="inferred from homology"/>
<dbReference type="Gene3D" id="3.40.50.620">
    <property type="entry name" value="HUPs"/>
    <property type="match status" value="1"/>
</dbReference>
<dbReference type="InterPro" id="IPR042176">
    <property type="entry name" value="Pantoate_ligase_C"/>
</dbReference>
<evidence type="ECO:0000256" key="1">
    <source>
        <dbReference type="ARBA" id="ARBA00004990"/>
    </source>
</evidence>
<feature type="binding site" evidence="8">
    <location>
        <position position="61"/>
    </location>
    <ligand>
        <name>(R)-pantoate</name>
        <dbReference type="ChEBI" id="CHEBI:15980"/>
    </ligand>
</feature>
<dbReference type="PANTHER" id="PTHR21299">
    <property type="entry name" value="CYTIDYLATE KINASE/PANTOATE-BETA-ALANINE LIGASE"/>
    <property type="match status" value="1"/>
</dbReference>
<evidence type="ECO:0000256" key="7">
    <source>
        <dbReference type="ARBA" id="ARBA00048258"/>
    </source>
</evidence>
<evidence type="ECO:0000313" key="10">
    <source>
        <dbReference type="Proteomes" id="UP000242645"/>
    </source>
</evidence>
<dbReference type="InterPro" id="IPR003721">
    <property type="entry name" value="Pantoate_ligase"/>
</dbReference>
<dbReference type="CDD" id="cd00560">
    <property type="entry name" value="PanC"/>
    <property type="match status" value="1"/>
</dbReference>
<feature type="binding site" evidence="8">
    <location>
        <begin position="147"/>
        <end position="150"/>
    </location>
    <ligand>
        <name>ATP</name>
        <dbReference type="ChEBI" id="CHEBI:30616"/>
    </ligand>
</feature>
<keyword evidence="10" id="KW-1185">Reference proteome</keyword>
<name>A0A1J1DPG0_9BACT</name>
<evidence type="ECO:0000256" key="5">
    <source>
        <dbReference type="ARBA" id="ARBA00022741"/>
    </source>
</evidence>
<keyword evidence="5 8" id="KW-0547">Nucleotide-binding</keyword>
<comment type="pathway">
    <text evidence="1 8">Cofactor biosynthesis; (R)-pantothenate biosynthesis; (R)-pantothenate from (R)-pantoate and beta-alanine: step 1/1.</text>
</comment>
<dbReference type="KEGG" id="dtr:RSDT_0215"/>
<comment type="subunit">
    <text evidence="8">Homodimer.</text>
</comment>
<comment type="miscellaneous">
    <text evidence="8">The reaction proceeds by a bi uni uni bi ping pong mechanism.</text>
</comment>
<accession>A0A1J1DPG0</accession>
<feature type="binding site" evidence="8">
    <location>
        <position position="153"/>
    </location>
    <ligand>
        <name>(R)-pantoate</name>
        <dbReference type="ChEBI" id="CHEBI:15980"/>
    </ligand>
</feature>
<dbReference type="EC" id="6.3.2.1" evidence="8"/>
<dbReference type="GO" id="GO:0004592">
    <property type="term" value="F:pantoate-beta-alanine ligase activity"/>
    <property type="evidence" value="ECO:0007669"/>
    <property type="project" value="UniProtKB-UniRule"/>
</dbReference>
<dbReference type="RefSeq" id="WP_096399263.1">
    <property type="nucleotide sequence ID" value="NZ_AP017368.1"/>
</dbReference>
<evidence type="ECO:0000256" key="8">
    <source>
        <dbReference type="HAMAP-Rule" id="MF_00158"/>
    </source>
</evidence>